<organism evidence="4 5">
    <name type="scientific">Nostocoides jenkinsii Ben 74</name>
    <dbReference type="NCBI Taxonomy" id="1193518"/>
    <lineage>
        <taxon>Bacteria</taxon>
        <taxon>Bacillati</taxon>
        <taxon>Actinomycetota</taxon>
        <taxon>Actinomycetes</taxon>
        <taxon>Micrococcales</taxon>
        <taxon>Intrasporangiaceae</taxon>
        <taxon>Nostocoides</taxon>
    </lineage>
</organism>
<dbReference type="InterPro" id="IPR009057">
    <property type="entry name" value="Homeodomain-like_sf"/>
</dbReference>
<evidence type="ECO:0000256" key="2">
    <source>
        <dbReference type="PROSITE-ProRule" id="PRU00335"/>
    </source>
</evidence>
<dbReference type="PROSITE" id="PS50977">
    <property type="entry name" value="HTH_TETR_2"/>
    <property type="match status" value="1"/>
</dbReference>
<protein>
    <submittedName>
        <fullName evidence="4">Putative transcriptional regulator</fullName>
    </submittedName>
</protein>
<proteinExistence type="predicted"/>
<gene>
    <name evidence="4" type="ORF">BN13_820003</name>
</gene>
<reference evidence="4 5" key="1">
    <citation type="journal article" date="2013" name="ISME J.">
        <title>A metabolic model for members of the genus Tetrasphaera involved in enhanced biological phosphorus removal.</title>
        <authorList>
            <person name="Kristiansen R."/>
            <person name="Nguyen H.T.T."/>
            <person name="Saunders A.M."/>
            <person name="Nielsen J.L."/>
            <person name="Wimmer R."/>
            <person name="Le V.Q."/>
            <person name="McIlroy S.J."/>
            <person name="Petrovski S."/>
            <person name="Seviour R.J."/>
            <person name="Calteau A."/>
            <person name="Nielsen K.L."/>
            <person name="Nielsen P.H."/>
        </authorList>
    </citation>
    <scope>NUCLEOTIDE SEQUENCE [LARGE SCALE GENOMIC DNA]</scope>
    <source>
        <strain evidence="4 5">Ben 74</strain>
    </source>
</reference>
<dbReference type="InterPro" id="IPR041490">
    <property type="entry name" value="KstR2_TetR_C"/>
</dbReference>
<keyword evidence="5" id="KW-1185">Reference proteome</keyword>
<dbReference type="InterPro" id="IPR050109">
    <property type="entry name" value="HTH-type_TetR-like_transc_reg"/>
</dbReference>
<dbReference type="InterPro" id="IPR023772">
    <property type="entry name" value="DNA-bd_HTH_TetR-type_CS"/>
</dbReference>
<accession>A0A077MGT8</accession>
<evidence type="ECO:0000259" key="3">
    <source>
        <dbReference type="PROSITE" id="PS50977"/>
    </source>
</evidence>
<feature type="DNA-binding region" description="H-T-H motif" evidence="2">
    <location>
        <begin position="55"/>
        <end position="74"/>
    </location>
</feature>
<dbReference type="Pfam" id="PF00440">
    <property type="entry name" value="TetR_N"/>
    <property type="match status" value="1"/>
</dbReference>
<dbReference type="SUPFAM" id="SSF46689">
    <property type="entry name" value="Homeodomain-like"/>
    <property type="match status" value="1"/>
</dbReference>
<dbReference type="EMBL" id="CAJC01000197">
    <property type="protein sequence ID" value="CCI54782.1"/>
    <property type="molecule type" value="Genomic_DNA"/>
</dbReference>
<dbReference type="PROSITE" id="PS01081">
    <property type="entry name" value="HTH_TETR_1"/>
    <property type="match status" value="1"/>
</dbReference>
<dbReference type="AlphaFoldDB" id="A0A077MGT8"/>
<feature type="domain" description="HTH tetR-type" evidence="3">
    <location>
        <begin position="32"/>
        <end position="92"/>
    </location>
</feature>
<dbReference type="STRING" id="1193518.BN13_820003"/>
<dbReference type="Proteomes" id="UP000035720">
    <property type="component" value="Unassembled WGS sequence"/>
</dbReference>
<name>A0A077MGT8_9MICO</name>
<dbReference type="InterPro" id="IPR001647">
    <property type="entry name" value="HTH_TetR"/>
</dbReference>
<dbReference type="PANTHER" id="PTHR30055">
    <property type="entry name" value="HTH-TYPE TRANSCRIPTIONAL REGULATOR RUTR"/>
    <property type="match status" value="1"/>
</dbReference>
<dbReference type="GO" id="GO:0000976">
    <property type="term" value="F:transcription cis-regulatory region binding"/>
    <property type="evidence" value="ECO:0007669"/>
    <property type="project" value="TreeGrafter"/>
</dbReference>
<dbReference type="PANTHER" id="PTHR30055:SF200">
    <property type="entry name" value="HTH-TYPE TRANSCRIPTIONAL REPRESSOR BDCR"/>
    <property type="match status" value="1"/>
</dbReference>
<dbReference type="InterPro" id="IPR036271">
    <property type="entry name" value="Tet_transcr_reg_TetR-rel_C_sf"/>
</dbReference>
<dbReference type="PRINTS" id="PR00455">
    <property type="entry name" value="HTHTETR"/>
</dbReference>
<evidence type="ECO:0000313" key="4">
    <source>
        <dbReference type="EMBL" id="CCI54782.1"/>
    </source>
</evidence>
<dbReference type="GO" id="GO:0003700">
    <property type="term" value="F:DNA-binding transcription factor activity"/>
    <property type="evidence" value="ECO:0007669"/>
    <property type="project" value="TreeGrafter"/>
</dbReference>
<sequence>MLVNMTDRAPTRTAGRVRTYDALAIPLTDDVTETALRLMEAAADAFADKGFHATTTRDVASRAGLSPAGVYVHFASKEELLFSICMRGHTAARDMIVDAAAAADSPVDALAAIMTNFSRWHAEHYRVGRIVQYEFAHLTPAHREAVMGLRKEIDAQVRSVLLDGIGRGDFVIDDVPHTTLALMSLCIDVARWYQPGIKRTPAEIGETNGRLGLRLAGARWAAT</sequence>
<dbReference type="Gene3D" id="1.10.357.10">
    <property type="entry name" value="Tetracycline Repressor, domain 2"/>
    <property type="match status" value="1"/>
</dbReference>
<dbReference type="Pfam" id="PF17932">
    <property type="entry name" value="TetR_C_24"/>
    <property type="match status" value="1"/>
</dbReference>
<evidence type="ECO:0000256" key="1">
    <source>
        <dbReference type="ARBA" id="ARBA00023125"/>
    </source>
</evidence>
<comment type="caution">
    <text evidence="4">The sequence shown here is derived from an EMBL/GenBank/DDBJ whole genome shotgun (WGS) entry which is preliminary data.</text>
</comment>
<keyword evidence="1 2" id="KW-0238">DNA-binding</keyword>
<dbReference type="SUPFAM" id="SSF48498">
    <property type="entry name" value="Tetracyclin repressor-like, C-terminal domain"/>
    <property type="match status" value="1"/>
</dbReference>
<evidence type="ECO:0000313" key="5">
    <source>
        <dbReference type="Proteomes" id="UP000035720"/>
    </source>
</evidence>